<dbReference type="EMBL" id="CM001368">
    <property type="protein sequence ID" value="EHJ49511.1"/>
    <property type="molecule type" value="Genomic_DNA"/>
</dbReference>
<dbReference type="RefSeq" id="WP_009182835.1">
    <property type="nucleotide sequence ID" value="NZ_CM001368.1"/>
</dbReference>
<feature type="transmembrane region" description="Helical" evidence="1">
    <location>
        <begin position="6"/>
        <end position="24"/>
    </location>
</feature>
<keyword evidence="1" id="KW-0812">Transmembrane</keyword>
<evidence type="ECO:0000313" key="3">
    <source>
        <dbReference type="Proteomes" id="UP000004662"/>
    </source>
</evidence>
<protein>
    <submittedName>
        <fullName evidence="2">Uncharacterized protein</fullName>
    </submittedName>
</protein>
<dbReference type="Proteomes" id="UP000004662">
    <property type="component" value="Chromosome"/>
</dbReference>
<organism evidence="2 3">
    <name type="scientific">Solidesulfovibrio carbinoliphilus subsp. oakridgensis</name>
    <dbReference type="NCBI Taxonomy" id="694327"/>
    <lineage>
        <taxon>Bacteria</taxon>
        <taxon>Pseudomonadati</taxon>
        <taxon>Thermodesulfobacteriota</taxon>
        <taxon>Desulfovibrionia</taxon>
        <taxon>Desulfovibrionales</taxon>
        <taxon>Desulfovibrionaceae</taxon>
        <taxon>Solidesulfovibrio</taxon>
    </lineage>
</organism>
<evidence type="ECO:0000313" key="2">
    <source>
        <dbReference type="EMBL" id="EHJ49511.1"/>
    </source>
</evidence>
<gene>
    <name evidence="2" type="ORF">DFW101_3515</name>
</gene>
<keyword evidence="1" id="KW-1133">Transmembrane helix</keyword>
<keyword evidence="3" id="KW-1185">Reference proteome</keyword>
<reference evidence="3" key="1">
    <citation type="journal article" date="2015" name="Genome Announc.">
        <title>High-Quality Draft Genome Sequence of Desulfovibrio carbinoliphilus FW-101-2B, an Organic Acid-Oxidizing Sulfate-Reducing Bacterium Isolated from Uranium(VI)-Contaminated Groundwater.</title>
        <authorList>
            <person name="Ramsay B.D."/>
            <person name="Hwang C."/>
            <person name="Woo H.L."/>
            <person name="Carroll S.L."/>
            <person name="Lucas S."/>
            <person name="Han J."/>
            <person name="Lapidus A.L."/>
            <person name="Cheng J.F."/>
            <person name="Goodwin L.A."/>
            <person name="Pitluck S."/>
            <person name="Peters L."/>
            <person name="Chertkov O."/>
            <person name="Held B."/>
            <person name="Detter J.C."/>
            <person name="Han C.S."/>
            <person name="Tapia R."/>
            <person name="Land M.L."/>
            <person name="Hauser L.J."/>
            <person name="Kyrpides N.C."/>
            <person name="Ivanova N.N."/>
            <person name="Mikhailova N."/>
            <person name="Pagani I."/>
            <person name="Woyke T."/>
            <person name="Arkin A.P."/>
            <person name="Dehal P."/>
            <person name="Chivian D."/>
            <person name="Criddle C.S."/>
            <person name="Wu W."/>
            <person name="Chakraborty R."/>
            <person name="Hazen T.C."/>
            <person name="Fields M.W."/>
        </authorList>
    </citation>
    <scope>NUCLEOTIDE SEQUENCE [LARGE SCALE GENOMIC DNA]</scope>
    <source>
        <strain evidence="3">FW-101-2B</strain>
    </source>
</reference>
<accession>G7QC65</accession>
<proteinExistence type="predicted"/>
<sequence>MSSTWIYNLIGLFGIALAILFFILPPDKPKNGGDACGNDHKKAHC</sequence>
<dbReference type="AlphaFoldDB" id="G7QC65"/>
<dbReference type="HOGENOM" id="CLU_3199007_0_0_7"/>
<name>G7QC65_9BACT</name>
<keyword evidence="1" id="KW-0472">Membrane</keyword>
<evidence type="ECO:0000256" key="1">
    <source>
        <dbReference type="SAM" id="Phobius"/>
    </source>
</evidence>